<sequence>MRRRLWLAWLLAGCAGPLWAGQLVVRISDSDGHAVGDAVVTVTPASPSAQPVPAPVTRYVDQRDETFIPYVQVVRPGDRVVFRNSDGTRHHVYSFSEAKAFEFLLRPGESSPPTTLDKPGLVAVGCNIHDHMIAYLLITSEQARVTPSQGQVVFDQLPPGSYTVTVWHPQLRPGQAQPSAVAAVGEGTEAQHADFTLSLIPDPRGFSDREHLDY</sequence>
<reference evidence="2 3" key="1">
    <citation type="submission" date="2021-04" db="EMBL/GenBank/DDBJ databases">
        <authorList>
            <person name="Huq M.A."/>
        </authorList>
    </citation>
    <scope>NUCLEOTIDE SEQUENCE [LARGE SCALE GENOMIC DNA]</scope>
    <source>
        <strain evidence="2 3">MAH-13</strain>
    </source>
</reference>
<accession>A0ABS4DSE6</accession>
<dbReference type="InterPro" id="IPR008972">
    <property type="entry name" value="Cupredoxin"/>
</dbReference>
<dbReference type="SUPFAM" id="SSF49503">
    <property type="entry name" value="Cupredoxins"/>
    <property type="match status" value="1"/>
</dbReference>
<evidence type="ECO:0000313" key="3">
    <source>
        <dbReference type="Proteomes" id="UP000823790"/>
    </source>
</evidence>
<dbReference type="RefSeq" id="WP_209623253.1">
    <property type="nucleotide sequence ID" value="NZ_JAGJRS010000034.1"/>
</dbReference>
<dbReference type="EMBL" id="JAGJRS010000034">
    <property type="protein sequence ID" value="MBP1475903.1"/>
    <property type="molecule type" value="Genomic_DNA"/>
</dbReference>
<gene>
    <name evidence="2" type="ORF">J7I44_16515</name>
</gene>
<evidence type="ECO:0000313" key="2">
    <source>
        <dbReference type="EMBL" id="MBP1475903.1"/>
    </source>
</evidence>
<evidence type="ECO:0000256" key="1">
    <source>
        <dbReference type="SAM" id="SignalP"/>
    </source>
</evidence>
<protein>
    <recommendedName>
        <fullName evidence="4">Methylamine utilization protein</fullName>
    </recommendedName>
</protein>
<feature type="signal peptide" evidence="1">
    <location>
        <begin position="1"/>
        <end position="20"/>
    </location>
</feature>
<feature type="chain" id="PRO_5046505635" description="Methylamine utilization protein" evidence="1">
    <location>
        <begin position="21"/>
        <end position="214"/>
    </location>
</feature>
<evidence type="ECO:0008006" key="4">
    <source>
        <dbReference type="Google" id="ProtNLM"/>
    </source>
</evidence>
<dbReference type="Gene3D" id="2.60.40.420">
    <property type="entry name" value="Cupredoxins - blue copper proteins"/>
    <property type="match status" value="1"/>
</dbReference>
<name>A0ABS4DSE6_9GAMM</name>
<dbReference type="Proteomes" id="UP000823790">
    <property type="component" value="Unassembled WGS sequence"/>
</dbReference>
<dbReference type="SUPFAM" id="SSF117074">
    <property type="entry name" value="Hypothetical protein PA1324"/>
    <property type="match status" value="1"/>
</dbReference>
<keyword evidence="3" id="KW-1185">Reference proteome</keyword>
<keyword evidence="1" id="KW-0732">Signal</keyword>
<comment type="caution">
    <text evidence="2">The sequence shown here is derived from an EMBL/GenBank/DDBJ whole genome shotgun (WGS) entry which is preliminary data.</text>
</comment>
<organism evidence="2 3">
    <name type="scientific">Frateuria flava</name>
    <dbReference type="NCBI Taxonomy" id="2821489"/>
    <lineage>
        <taxon>Bacteria</taxon>
        <taxon>Pseudomonadati</taxon>
        <taxon>Pseudomonadota</taxon>
        <taxon>Gammaproteobacteria</taxon>
        <taxon>Lysobacterales</taxon>
        <taxon>Rhodanobacteraceae</taxon>
        <taxon>Frateuria</taxon>
    </lineage>
</organism>
<proteinExistence type="predicted"/>